<feature type="chain" id="PRO_5021056082" description="Cell division coordinator CpoB" evidence="2">
    <location>
        <begin position="27"/>
        <end position="253"/>
    </location>
</feature>
<comment type="subcellular location">
    <subcellularLocation>
        <location evidence="2">Periplasm</location>
    </subcellularLocation>
</comment>
<dbReference type="InterPro" id="IPR011990">
    <property type="entry name" value="TPR-like_helical_dom_sf"/>
</dbReference>
<reference evidence="6 7" key="1">
    <citation type="submission" date="2019-03" db="EMBL/GenBank/DDBJ databases">
        <title>Sapientia aquatica gen. nov., sp. nov., isolated from a crater lake.</title>
        <authorList>
            <person name="Felfoldi T."/>
            <person name="Szabo A."/>
            <person name="Toth E."/>
            <person name="Schumann P."/>
            <person name="Keki Z."/>
            <person name="Marialigeti K."/>
            <person name="Mathe I."/>
        </authorList>
    </citation>
    <scope>NUCLEOTIDE SEQUENCE [LARGE SCALE GENOMIC DNA]</scope>
    <source>
        <strain evidence="6 7">SA-152</strain>
    </source>
</reference>
<dbReference type="HAMAP" id="MF_02066">
    <property type="entry name" value="CpoB"/>
    <property type="match status" value="1"/>
</dbReference>
<dbReference type="Proteomes" id="UP000294829">
    <property type="component" value="Unassembled WGS sequence"/>
</dbReference>
<evidence type="ECO:0000313" key="7">
    <source>
        <dbReference type="Proteomes" id="UP000294829"/>
    </source>
</evidence>
<feature type="repeat" description="TPR" evidence="3">
    <location>
        <begin position="169"/>
        <end position="202"/>
    </location>
</feature>
<feature type="coiled-coil region" evidence="2">
    <location>
        <begin position="65"/>
        <end position="92"/>
    </location>
</feature>
<evidence type="ECO:0000256" key="1">
    <source>
        <dbReference type="ARBA" id="ARBA00022729"/>
    </source>
</evidence>
<keyword evidence="2" id="KW-0175">Coiled coil</keyword>
<keyword evidence="2" id="KW-0132">Cell division</keyword>
<evidence type="ECO:0000259" key="5">
    <source>
        <dbReference type="Pfam" id="PF16331"/>
    </source>
</evidence>
<name>A0A4R5W3T8_9BURK</name>
<organism evidence="6 7">
    <name type="scientific">Sapientia aquatica</name>
    <dbReference type="NCBI Taxonomy" id="1549640"/>
    <lineage>
        <taxon>Bacteria</taxon>
        <taxon>Pseudomonadati</taxon>
        <taxon>Pseudomonadota</taxon>
        <taxon>Betaproteobacteria</taxon>
        <taxon>Burkholderiales</taxon>
        <taxon>Oxalobacteraceae</taxon>
        <taxon>Sapientia</taxon>
    </lineage>
</organism>
<gene>
    <name evidence="6" type="primary">ybgF</name>
    <name evidence="2" type="synonym">cpoB</name>
    <name evidence="6" type="ORF">E2I14_04220</name>
</gene>
<dbReference type="SUPFAM" id="SSF48452">
    <property type="entry name" value="TPR-like"/>
    <property type="match status" value="1"/>
</dbReference>
<comment type="function">
    <text evidence="2">Mediates coordination of peptidoglycan synthesis and outer membrane constriction during cell division.</text>
</comment>
<keyword evidence="2" id="KW-0131">Cell cycle</keyword>
<dbReference type="NCBIfam" id="TIGR02795">
    <property type="entry name" value="tol_pal_ybgF"/>
    <property type="match status" value="1"/>
</dbReference>
<keyword evidence="7" id="KW-1185">Reference proteome</keyword>
<evidence type="ECO:0000256" key="3">
    <source>
        <dbReference type="PROSITE-ProRule" id="PRU00339"/>
    </source>
</evidence>
<accession>A0A4R5W3T8</accession>
<dbReference type="Pfam" id="PF13525">
    <property type="entry name" value="YfiO"/>
    <property type="match status" value="1"/>
</dbReference>
<evidence type="ECO:0000259" key="4">
    <source>
        <dbReference type="Pfam" id="PF13525"/>
    </source>
</evidence>
<feature type="domain" description="YbgF trimerisation" evidence="5">
    <location>
        <begin position="58"/>
        <end position="117"/>
    </location>
</feature>
<dbReference type="InterPro" id="IPR034706">
    <property type="entry name" value="CpoB"/>
</dbReference>
<keyword evidence="3" id="KW-0802">TPR repeat</keyword>
<evidence type="ECO:0000256" key="2">
    <source>
        <dbReference type="HAMAP-Rule" id="MF_02066"/>
    </source>
</evidence>
<dbReference type="GO" id="GO:0043093">
    <property type="term" value="P:FtsZ-dependent cytokinesis"/>
    <property type="evidence" value="ECO:0007669"/>
    <property type="project" value="UniProtKB-UniRule"/>
</dbReference>
<dbReference type="InterPro" id="IPR014162">
    <property type="entry name" value="CpoB_C"/>
</dbReference>
<proteinExistence type="inferred from homology"/>
<keyword evidence="1 2" id="KW-0732">Signal</keyword>
<protein>
    <recommendedName>
        <fullName evidence="2">Cell division coordinator CpoB</fullName>
    </recommendedName>
</protein>
<dbReference type="EMBL" id="SMYL01000002">
    <property type="protein sequence ID" value="TDK66995.1"/>
    <property type="molecule type" value="Genomic_DNA"/>
</dbReference>
<keyword evidence="2" id="KW-0574">Periplasm</keyword>
<dbReference type="Gene3D" id="1.25.40.10">
    <property type="entry name" value="Tetratricopeptide repeat domain"/>
    <property type="match status" value="1"/>
</dbReference>
<dbReference type="Pfam" id="PF16331">
    <property type="entry name" value="TolA_bind_tri"/>
    <property type="match status" value="1"/>
</dbReference>
<comment type="caution">
    <text evidence="6">The sequence shown here is derived from an EMBL/GenBank/DDBJ whole genome shotgun (WGS) entry which is preliminary data.</text>
</comment>
<dbReference type="InterPro" id="IPR039565">
    <property type="entry name" value="BamD-like"/>
</dbReference>
<evidence type="ECO:0000313" key="6">
    <source>
        <dbReference type="EMBL" id="TDK66995.1"/>
    </source>
</evidence>
<dbReference type="GO" id="GO:0030288">
    <property type="term" value="C:outer membrane-bounded periplasmic space"/>
    <property type="evidence" value="ECO:0007669"/>
    <property type="project" value="UniProtKB-UniRule"/>
</dbReference>
<comment type="similarity">
    <text evidence="2">Belongs to the CpoB family.</text>
</comment>
<dbReference type="Gene3D" id="1.20.5.110">
    <property type="match status" value="1"/>
</dbReference>
<dbReference type="AlphaFoldDB" id="A0A4R5W3T8"/>
<dbReference type="GO" id="GO:0070206">
    <property type="term" value="P:protein trimerization"/>
    <property type="evidence" value="ECO:0007669"/>
    <property type="project" value="InterPro"/>
</dbReference>
<dbReference type="OrthoDB" id="8525418at2"/>
<dbReference type="PROSITE" id="PS50005">
    <property type="entry name" value="TPR"/>
    <property type="match status" value="1"/>
</dbReference>
<dbReference type="InterPro" id="IPR019734">
    <property type="entry name" value="TPR_rpt"/>
</dbReference>
<feature type="domain" description="Outer membrane lipoprotein BamD-like" evidence="4">
    <location>
        <begin position="130"/>
        <end position="253"/>
    </location>
</feature>
<dbReference type="SMART" id="SM00028">
    <property type="entry name" value="TPR"/>
    <property type="match status" value="2"/>
</dbReference>
<sequence precursor="true">MKRFLRPLPFLLVVLSVNLMTSPAHAGLFDDDEARKAISSLSAKLDALSSKVDDQLATKTDKTVVLDQLNQIEALRQEIAKLRGQVEVLSNDVSDNARRQKDFYVDLDNRLRKLEPQKVVVDGKEAQIDQNEQKSYDTALAVFQSGDYSGAANALNTFTQTYPRSVYVPNAQYSLGIAYYAQKDYKNAITTFQALIKASPDSPKAPDAMLNIATCYTEQKDKVQAKKVLLALRSQYPDSAAAKAAADRLSTLK</sequence>
<feature type="signal peptide" evidence="2">
    <location>
        <begin position="1"/>
        <end position="26"/>
    </location>
</feature>
<dbReference type="InterPro" id="IPR032519">
    <property type="entry name" value="YbgF_tri"/>
</dbReference>